<dbReference type="EMBL" id="BARU01039866">
    <property type="protein sequence ID" value="GAH85811.1"/>
    <property type="molecule type" value="Genomic_DNA"/>
</dbReference>
<dbReference type="AlphaFoldDB" id="X1ITN8"/>
<comment type="caution">
    <text evidence="1">The sequence shown here is derived from an EMBL/GenBank/DDBJ whole genome shotgun (WGS) entry which is preliminary data.</text>
</comment>
<protein>
    <submittedName>
        <fullName evidence="1">Uncharacterized protein</fullName>
    </submittedName>
</protein>
<feature type="non-terminal residue" evidence="1">
    <location>
        <position position="1"/>
    </location>
</feature>
<name>X1ITN8_9ZZZZ</name>
<gene>
    <name evidence="1" type="ORF">S03H2_61730</name>
</gene>
<organism evidence="1">
    <name type="scientific">marine sediment metagenome</name>
    <dbReference type="NCBI Taxonomy" id="412755"/>
    <lineage>
        <taxon>unclassified sequences</taxon>
        <taxon>metagenomes</taxon>
        <taxon>ecological metagenomes</taxon>
    </lineage>
</organism>
<sequence length="49" mass="5052">DKIFVSKATAGELTKTAVDGVGDVYQVIGRAQSSSDIVLSIQEAIEIGA</sequence>
<accession>X1ITN8</accession>
<evidence type="ECO:0000313" key="1">
    <source>
        <dbReference type="EMBL" id="GAH85811.1"/>
    </source>
</evidence>
<reference evidence="1" key="1">
    <citation type="journal article" date="2014" name="Front. Microbiol.">
        <title>High frequency of phylogenetically diverse reductive dehalogenase-homologous genes in deep subseafloor sedimentary metagenomes.</title>
        <authorList>
            <person name="Kawai M."/>
            <person name="Futagami T."/>
            <person name="Toyoda A."/>
            <person name="Takaki Y."/>
            <person name="Nishi S."/>
            <person name="Hori S."/>
            <person name="Arai W."/>
            <person name="Tsubouchi T."/>
            <person name="Morono Y."/>
            <person name="Uchiyama I."/>
            <person name="Ito T."/>
            <person name="Fujiyama A."/>
            <person name="Inagaki F."/>
            <person name="Takami H."/>
        </authorList>
    </citation>
    <scope>NUCLEOTIDE SEQUENCE</scope>
    <source>
        <strain evidence="1">Expedition CK06-06</strain>
    </source>
</reference>
<proteinExistence type="predicted"/>